<feature type="transmembrane region" description="Helical" evidence="1">
    <location>
        <begin position="20"/>
        <end position="42"/>
    </location>
</feature>
<evidence type="ECO:0000313" key="2">
    <source>
        <dbReference type="EMBL" id="KKU63154.1"/>
    </source>
</evidence>
<dbReference type="AlphaFoldDB" id="A0A0G1S0Z1"/>
<comment type="caution">
    <text evidence="2">The sequence shown here is derived from an EMBL/GenBank/DDBJ whole genome shotgun (WGS) entry which is preliminary data.</text>
</comment>
<reference evidence="2 3" key="1">
    <citation type="journal article" date="2015" name="Nature">
        <title>rRNA introns, odd ribosomes, and small enigmatic genomes across a large radiation of phyla.</title>
        <authorList>
            <person name="Brown C.T."/>
            <person name="Hug L.A."/>
            <person name="Thomas B.C."/>
            <person name="Sharon I."/>
            <person name="Castelle C.J."/>
            <person name="Singh A."/>
            <person name="Wilkins M.J."/>
            <person name="Williams K.H."/>
            <person name="Banfield J.F."/>
        </authorList>
    </citation>
    <scope>NUCLEOTIDE SEQUENCE [LARGE SCALE GENOMIC DNA]</scope>
</reference>
<keyword evidence="1" id="KW-0812">Transmembrane</keyword>
<sequence length="132" mass="15571">MQEAGLRLYTKLMQKGEWKGWLIIAIGLYTAWRMGTSVVRLWKAGDRVKQASSELALAKAENEELKTRLDYVRSPEFVEKEVKERFGWGRPGEEILIIEQQEMSNVQYSIPSGSYEKQEPNWKKWWDLYIKL</sequence>
<accession>A0A0G1S0Z1</accession>
<dbReference type="EMBL" id="LCNV01000032">
    <property type="protein sequence ID" value="KKU63154.1"/>
    <property type="molecule type" value="Genomic_DNA"/>
</dbReference>
<protein>
    <submittedName>
        <fullName evidence="2">Septum formation initiator</fullName>
    </submittedName>
</protein>
<proteinExistence type="predicted"/>
<evidence type="ECO:0000256" key="1">
    <source>
        <dbReference type="SAM" id="Phobius"/>
    </source>
</evidence>
<name>A0A0G1S0Z1_9BACT</name>
<dbReference type="Pfam" id="PF04977">
    <property type="entry name" value="DivIC"/>
    <property type="match status" value="1"/>
</dbReference>
<keyword evidence="1" id="KW-1133">Transmembrane helix</keyword>
<dbReference type="InterPro" id="IPR007060">
    <property type="entry name" value="FtsL/DivIC"/>
</dbReference>
<keyword evidence="1" id="KW-0472">Membrane</keyword>
<organism evidence="2 3">
    <name type="scientific">Candidatus Amesbacteria bacterium GW2011_GWA1_47_16</name>
    <dbReference type="NCBI Taxonomy" id="1618353"/>
    <lineage>
        <taxon>Bacteria</taxon>
        <taxon>Candidatus Amesiibacteriota</taxon>
    </lineage>
</organism>
<gene>
    <name evidence="2" type="ORF">UX87_C0032G0002</name>
</gene>
<dbReference type="Proteomes" id="UP000034364">
    <property type="component" value="Unassembled WGS sequence"/>
</dbReference>
<evidence type="ECO:0000313" key="3">
    <source>
        <dbReference type="Proteomes" id="UP000034364"/>
    </source>
</evidence>